<feature type="compositionally biased region" description="Low complexity" evidence="1">
    <location>
        <begin position="39"/>
        <end position="60"/>
    </location>
</feature>
<evidence type="ECO:0000313" key="2">
    <source>
        <dbReference type="EMBL" id="KAJ8962101.1"/>
    </source>
</evidence>
<accession>A0AAV8ZD08</accession>
<name>A0AAV8ZD08_9CUCU</name>
<gene>
    <name evidence="2" type="ORF">NQ318_018055</name>
</gene>
<dbReference type="Proteomes" id="UP001162162">
    <property type="component" value="Unassembled WGS sequence"/>
</dbReference>
<organism evidence="2 3">
    <name type="scientific">Aromia moschata</name>
    <dbReference type="NCBI Taxonomy" id="1265417"/>
    <lineage>
        <taxon>Eukaryota</taxon>
        <taxon>Metazoa</taxon>
        <taxon>Ecdysozoa</taxon>
        <taxon>Arthropoda</taxon>
        <taxon>Hexapoda</taxon>
        <taxon>Insecta</taxon>
        <taxon>Pterygota</taxon>
        <taxon>Neoptera</taxon>
        <taxon>Endopterygota</taxon>
        <taxon>Coleoptera</taxon>
        <taxon>Polyphaga</taxon>
        <taxon>Cucujiformia</taxon>
        <taxon>Chrysomeloidea</taxon>
        <taxon>Cerambycidae</taxon>
        <taxon>Cerambycinae</taxon>
        <taxon>Callichromatini</taxon>
        <taxon>Aromia</taxon>
    </lineage>
</organism>
<reference evidence="2" key="1">
    <citation type="journal article" date="2023" name="Insect Mol. Biol.">
        <title>Genome sequencing provides insights into the evolution of gene families encoding plant cell wall-degrading enzymes in longhorned beetles.</title>
        <authorList>
            <person name="Shin N.R."/>
            <person name="Okamura Y."/>
            <person name="Kirsch R."/>
            <person name="Pauchet Y."/>
        </authorList>
    </citation>
    <scope>NUCLEOTIDE SEQUENCE</scope>
    <source>
        <strain evidence="2">AMC_N1</strain>
    </source>
</reference>
<protein>
    <submittedName>
        <fullName evidence="2">Uncharacterized protein</fullName>
    </submittedName>
</protein>
<feature type="compositionally biased region" description="Basic and acidic residues" evidence="1">
    <location>
        <begin position="28"/>
        <end position="38"/>
    </location>
</feature>
<feature type="region of interest" description="Disordered" evidence="1">
    <location>
        <begin position="28"/>
        <end position="60"/>
    </location>
</feature>
<dbReference type="AlphaFoldDB" id="A0AAV8ZD08"/>
<dbReference type="EMBL" id="JAPWTK010000003">
    <property type="protein sequence ID" value="KAJ8962101.1"/>
    <property type="molecule type" value="Genomic_DNA"/>
</dbReference>
<evidence type="ECO:0000256" key="1">
    <source>
        <dbReference type="SAM" id="MobiDB-lite"/>
    </source>
</evidence>
<comment type="caution">
    <text evidence="2">The sequence shown here is derived from an EMBL/GenBank/DDBJ whole genome shotgun (WGS) entry which is preliminary data.</text>
</comment>
<proteinExistence type="predicted"/>
<keyword evidence="3" id="KW-1185">Reference proteome</keyword>
<sequence length="83" mass="9513">MYTNPFSRTHSSVRQVIDWFLHMNDKKNSSKSELKRNGSDSSVYSSSWSVSSHNSSRISNSCQIECACRRVSVSKNMQYLEEA</sequence>
<evidence type="ECO:0000313" key="3">
    <source>
        <dbReference type="Proteomes" id="UP001162162"/>
    </source>
</evidence>